<name>A0A0L9T4R0_PHAAN</name>
<organism evidence="1 2">
    <name type="scientific">Phaseolus angularis</name>
    <name type="common">Azuki bean</name>
    <name type="synonym">Vigna angularis</name>
    <dbReference type="NCBI Taxonomy" id="3914"/>
    <lineage>
        <taxon>Eukaryota</taxon>
        <taxon>Viridiplantae</taxon>
        <taxon>Streptophyta</taxon>
        <taxon>Embryophyta</taxon>
        <taxon>Tracheophyta</taxon>
        <taxon>Spermatophyta</taxon>
        <taxon>Magnoliopsida</taxon>
        <taxon>eudicotyledons</taxon>
        <taxon>Gunneridae</taxon>
        <taxon>Pentapetalae</taxon>
        <taxon>rosids</taxon>
        <taxon>fabids</taxon>
        <taxon>Fabales</taxon>
        <taxon>Fabaceae</taxon>
        <taxon>Papilionoideae</taxon>
        <taxon>50 kb inversion clade</taxon>
        <taxon>NPAAA clade</taxon>
        <taxon>indigoferoid/millettioid clade</taxon>
        <taxon>Phaseoleae</taxon>
        <taxon>Vigna</taxon>
    </lineage>
</organism>
<proteinExistence type="predicted"/>
<protein>
    <submittedName>
        <fullName evidence="1">Uncharacterized protein</fullName>
    </submittedName>
</protein>
<dbReference type="EMBL" id="KQ258264">
    <property type="protein sequence ID" value="KOM25341.1"/>
    <property type="molecule type" value="Genomic_DNA"/>
</dbReference>
<dbReference type="Proteomes" id="UP000053144">
    <property type="component" value="Unassembled WGS sequence"/>
</dbReference>
<dbReference type="Gramene" id="KOM25341">
    <property type="protein sequence ID" value="KOM25341"/>
    <property type="gene ID" value="LR48_Vigan98s000800"/>
</dbReference>
<evidence type="ECO:0000313" key="1">
    <source>
        <dbReference type="EMBL" id="KOM25341.1"/>
    </source>
</evidence>
<dbReference type="AlphaFoldDB" id="A0A0L9T4R0"/>
<evidence type="ECO:0000313" key="2">
    <source>
        <dbReference type="Proteomes" id="UP000053144"/>
    </source>
</evidence>
<accession>A0A0L9T4R0</accession>
<gene>
    <name evidence="1" type="ORF">LR48_Vigan98s000800</name>
</gene>
<reference evidence="2" key="1">
    <citation type="journal article" date="2015" name="Proc. Natl. Acad. Sci. U.S.A.">
        <title>Genome sequencing of adzuki bean (Vigna angularis) provides insight into high starch and low fat accumulation and domestication.</title>
        <authorList>
            <person name="Yang K."/>
            <person name="Tian Z."/>
            <person name="Chen C."/>
            <person name="Luo L."/>
            <person name="Zhao B."/>
            <person name="Wang Z."/>
            <person name="Yu L."/>
            <person name="Li Y."/>
            <person name="Sun Y."/>
            <person name="Li W."/>
            <person name="Chen Y."/>
            <person name="Li Y."/>
            <person name="Zhang Y."/>
            <person name="Ai D."/>
            <person name="Zhao J."/>
            <person name="Shang C."/>
            <person name="Ma Y."/>
            <person name="Wu B."/>
            <person name="Wang M."/>
            <person name="Gao L."/>
            <person name="Sun D."/>
            <person name="Zhang P."/>
            <person name="Guo F."/>
            <person name="Wang W."/>
            <person name="Li Y."/>
            <person name="Wang J."/>
            <person name="Varshney R.K."/>
            <person name="Wang J."/>
            <person name="Ling H.Q."/>
            <person name="Wan P."/>
        </authorList>
    </citation>
    <scope>NUCLEOTIDE SEQUENCE</scope>
    <source>
        <strain evidence="2">cv. Jingnong 6</strain>
    </source>
</reference>
<sequence length="220" mass="24414">MAIIKEVLLSAFVRVKSMGKRPPPAGYLPETTSRISFSIMKPPFSLSNKGLLKVRALSPDKLRPALNRGLWSFSFATNTLETTGPYGATPLRSEAIPARTNWVFALTNKDNIRTGYRSRTSASAFETSTFGSAITPMLPKRTFIRCDVYRAINRRRYAGLAKFNPSQQLVFIGALVHPYASAKRMRTTLNGGWVGESIGRPGGIQIFLTEKVAEPRKQPY</sequence>